<dbReference type="PANTHER" id="PTHR11616:SF240">
    <property type="entry name" value="BLOATED TUBULES, ISOFORM B-RELATED"/>
    <property type="match status" value="1"/>
</dbReference>
<feature type="transmembrane region" description="Helical" evidence="7">
    <location>
        <begin position="309"/>
        <end position="328"/>
    </location>
</feature>
<reference evidence="8" key="1">
    <citation type="submission" date="2012-04" db="EMBL/GenBank/DDBJ databases">
        <title>The Genome Sequence of Fusarium oxysporum melonis.</title>
        <authorList>
            <consortium name="The Broad Institute Genome Sequencing Platform"/>
            <person name="Ma L.-J."/>
            <person name="Gale L.R."/>
            <person name="Schwartz D.C."/>
            <person name="Zhou S."/>
            <person name="Corby-Kistler H."/>
            <person name="Young S.K."/>
            <person name="Zeng Q."/>
            <person name="Gargeya S."/>
            <person name="Fitzgerald M."/>
            <person name="Haas B."/>
            <person name="Abouelleil A."/>
            <person name="Alvarado L."/>
            <person name="Arachchi H.M."/>
            <person name="Berlin A."/>
            <person name="Brown A."/>
            <person name="Chapman S.B."/>
            <person name="Chen Z."/>
            <person name="Dunbar C."/>
            <person name="Freedman E."/>
            <person name="Gearin G."/>
            <person name="Goldberg J."/>
            <person name="Griggs A."/>
            <person name="Gujja S."/>
            <person name="Heiman D."/>
            <person name="Howarth C."/>
            <person name="Larson L."/>
            <person name="Lui A."/>
            <person name="MacDonald P.J.P."/>
            <person name="Montmayeur A."/>
            <person name="Murphy C."/>
            <person name="Neiman D."/>
            <person name="Pearson M."/>
            <person name="Priest M."/>
            <person name="Roberts A."/>
            <person name="Saif S."/>
            <person name="Shea T."/>
            <person name="Shenoy N."/>
            <person name="Sisk P."/>
            <person name="Stolte C."/>
            <person name="Sykes S."/>
            <person name="Wortman J."/>
            <person name="Nusbaum C."/>
            <person name="Birren B."/>
        </authorList>
    </citation>
    <scope>NUCLEOTIDE SEQUENCE</scope>
    <source>
        <strain evidence="8">26406</strain>
    </source>
</reference>
<feature type="region of interest" description="Disordered" evidence="6">
    <location>
        <begin position="426"/>
        <end position="458"/>
    </location>
</feature>
<gene>
    <name evidence="8" type="ORF">FOMG_05994</name>
</gene>
<dbReference type="HOGENOM" id="CLU_016501_0_0_1"/>
<evidence type="ECO:0000256" key="1">
    <source>
        <dbReference type="ARBA" id="ARBA00004141"/>
    </source>
</evidence>
<feature type="transmembrane region" description="Helical" evidence="7">
    <location>
        <begin position="30"/>
        <end position="48"/>
    </location>
</feature>
<evidence type="ECO:0000256" key="4">
    <source>
        <dbReference type="ARBA" id="ARBA00022989"/>
    </source>
</evidence>
<dbReference type="OrthoDB" id="7777654at2759"/>
<evidence type="ECO:0000256" key="3">
    <source>
        <dbReference type="ARBA" id="ARBA00022692"/>
    </source>
</evidence>
<dbReference type="PROSITE" id="PS50267">
    <property type="entry name" value="NA_NEUROTRAN_SYMP_3"/>
    <property type="match status" value="1"/>
</dbReference>
<evidence type="ECO:0000256" key="6">
    <source>
        <dbReference type="SAM" id="MobiDB-lite"/>
    </source>
</evidence>
<evidence type="ECO:0000256" key="5">
    <source>
        <dbReference type="ARBA" id="ARBA00023136"/>
    </source>
</evidence>
<dbReference type="Pfam" id="PF00209">
    <property type="entry name" value="SNF"/>
    <property type="match status" value="2"/>
</dbReference>
<name>X0AGV2_FUSOX</name>
<dbReference type="GO" id="GO:0005886">
    <property type="term" value="C:plasma membrane"/>
    <property type="evidence" value="ECO:0007669"/>
    <property type="project" value="TreeGrafter"/>
</dbReference>
<dbReference type="VEuPathDB" id="FungiDB:FOMG_05994"/>
<comment type="subcellular location">
    <subcellularLocation>
        <location evidence="1">Membrane</location>
        <topology evidence="1">Multi-pass membrane protein</topology>
    </subcellularLocation>
</comment>
<dbReference type="PRINTS" id="PR00176">
    <property type="entry name" value="NANEUSMPORT"/>
</dbReference>
<sequence>MNVLRKIGNLVAPPPQKAEDGRDQWPSRTAYLLASCGGAVGMGNMLRYPSQVYNNNGLKWFVSYLMAVFLLAIPAMALEIAARNAYRGGTVVAHNSVSRRIKGIGFSLNYVGFVVVIYFSFANNLPWAGDTENWFMYEAVGAVDPDTSGRWVVYPGVSLNGRLVGWNAFTWFTVWLCMFRGVGLAGRAVYFTMGLPVIMGIILIGRGVSLPNASEGIKLYFSSWHSPKLAGTKIWRDAVGQVFFSTGVGFGYYTAYASYNRKFANAAQDAVIIVLFNSAFEALVAFAVFGIVGYLGMRPEETDAHGAPILLSQNKLISVLYYVAFYSGNQLRHDLNSVIGNGNNWSLPFLWAPMLRYVSGPILAIIFSLAYPSFEEVKNDPLYILGFIVAHLLLVWCVIGFIFPRWFNIFIIPERRDDWKQPYAPNVLGGTTEGEDATKAETGMSSGDASMSNKGVKA</sequence>
<keyword evidence="3 7" id="KW-0812">Transmembrane</keyword>
<evidence type="ECO:0000256" key="7">
    <source>
        <dbReference type="SAM" id="Phobius"/>
    </source>
</evidence>
<protein>
    <submittedName>
        <fullName evidence="8">Uncharacterized protein</fullName>
    </submittedName>
</protein>
<feature type="transmembrane region" description="Helical" evidence="7">
    <location>
        <begin position="189"/>
        <end position="208"/>
    </location>
</feature>
<feature type="transmembrane region" description="Helical" evidence="7">
    <location>
        <begin position="383"/>
        <end position="407"/>
    </location>
</feature>
<organism evidence="8">
    <name type="scientific">Fusarium oxysporum f. sp. melonis 26406</name>
    <dbReference type="NCBI Taxonomy" id="1089452"/>
    <lineage>
        <taxon>Eukaryota</taxon>
        <taxon>Fungi</taxon>
        <taxon>Dikarya</taxon>
        <taxon>Ascomycota</taxon>
        <taxon>Pezizomycotina</taxon>
        <taxon>Sordariomycetes</taxon>
        <taxon>Hypocreomycetidae</taxon>
        <taxon>Hypocreales</taxon>
        <taxon>Nectriaceae</taxon>
        <taxon>Fusarium</taxon>
        <taxon>Fusarium oxysporum species complex</taxon>
    </lineage>
</organism>
<keyword evidence="2" id="KW-0813">Transport</keyword>
<feature type="compositionally biased region" description="Polar residues" evidence="6">
    <location>
        <begin position="443"/>
        <end position="458"/>
    </location>
</feature>
<accession>X0AGV2</accession>
<dbReference type="InterPro" id="IPR000175">
    <property type="entry name" value="Na/ntran_symport"/>
</dbReference>
<feature type="transmembrane region" description="Helical" evidence="7">
    <location>
        <begin position="103"/>
        <end position="121"/>
    </location>
</feature>
<evidence type="ECO:0000256" key="2">
    <source>
        <dbReference type="ARBA" id="ARBA00022448"/>
    </source>
</evidence>
<evidence type="ECO:0000313" key="8">
    <source>
        <dbReference type="EMBL" id="EXK43374.1"/>
    </source>
</evidence>
<dbReference type="PANTHER" id="PTHR11616">
    <property type="entry name" value="SODIUM/CHLORIDE DEPENDENT TRANSPORTER"/>
    <property type="match status" value="1"/>
</dbReference>
<dbReference type="GO" id="GO:0035725">
    <property type="term" value="P:sodium ion transmembrane transport"/>
    <property type="evidence" value="ECO:0007669"/>
    <property type="project" value="TreeGrafter"/>
</dbReference>
<feature type="transmembrane region" description="Helical" evidence="7">
    <location>
        <begin position="271"/>
        <end position="297"/>
    </location>
</feature>
<feature type="transmembrane region" description="Helical" evidence="7">
    <location>
        <begin position="349"/>
        <end position="371"/>
    </location>
</feature>
<keyword evidence="5 7" id="KW-0472">Membrane</keyword>
<dbReference type="SUPFAM" id="SSF161070">
    <property type="entry name" value="SNF-like"/>
    <property type="match status" value="1"/>
</dbReference>
<feature type="transmembrane region" description="Helical" evidence="7">
    <location>
        <begin position="60"/>
        <end position="82"/>
    </location>
</feature>
<dbReference type="EMBL" id="JH659331">
    <property type="protein sequence ID" value="EXK43374.1"/>
    <property type="molecule type" value="Genomic_DNA"/>
</dbReference>
<dbReference type="AlphaFoldDB" id="X0AGV2"/>
<dbReference type="Proteomes" id="UP000030703">
    <property type="component" value="Unassembled WGS sequence"/>
</dbReference>
<proteinExistence type="predicted"/>
<dbReference type="InterPro" id="IPR037272">
    <property type="entry name" value="SNS_sf"/>
</dbReference>
<feature type="transmembrane region" description="Helical" evidence="7">
    <location>
        <begin position="238"/>
        <end position="259"/>
    </location>
</feature>
<keyword evidence="4 7" id="KW-1133">Transmembrane helix</keyword>
<reference evidence="8" key="2">
    <citation type="submission" date="2012-05" db="EMBL/GenBank/DDBJ databases">
        <title>Annotation of the Genome Sequence of Fusarium oxysporum f. sp. melonis 26406.</title>
        <authorList>
            <consortium name="The Broad Institute Genomics Platform"/>
            <person name="Ma L.-J."/>
            <person name="Corby-Kistler H."/>
            <person name="Broz K."/>
            <person name="Gale L.R."/>
            <person name="Jonkers W."/>
            <person name="O'Donnell K."/>
            <person name="Ploetz R."/>
            <person name="Steinberg C."/>
            <person name="Schwartz D.C."/>
            <person name="VanEtten H."/>
            <person name="Zhou S."/>
            <person name="Young S.K."/>
            <person name="Zeng Q."/>
            <person name="Gargeya S."/>
            <person name="Fitzgerald M."/>
            <person name="Abouelleil A."/>
            <person name="Alvarado L."/>
            <person name="Chapman S.B."/>
            <person name="Gainer-Dewar J."/>
            <person name="Goldberg J."/>
            <person name="Griggs A."/>
            <person name="Gujja S."/>
            <person name="Hansen M."/>
            <person name="Howarth C."/>
            <person name="Imamovic A."/>
            <person name="Ireland A."/>
            <person name="Larimer J."/>
            <person name="McCowan C."/>
            <person name="Murphy C."/>
            <person name="Pearson M."/>
            <person name="Poon T.W."/>
            <person name="Priest M."/>
            <person name="Roberts A."/>
            <person name="Saif S."/>
            <person name="Shea T."/>
            <person name="Sykes S."/>
            <person name="Wortman J."/>
            <person name="Nusbaum C."/>
            <person name="Birren B."/>
        </authorList>
    </citation>
    <scope>NUCLEOTIDE SEQUENCE</scope>
    <source>
        <strain evidence="8">26406</strain>
    </source>
</reference>
<feature type="transmembrane region" description="Helical" evidence="7">
    <location>
        <begin position="163"/>
        <end position="182"/>
    </location>
</feature>